<name>A0A7S0VRL7_9CRYP</name>
<dbReference type="Gene3D" id="1.20.1280.50">
    <property type="match status" value="1"/>
</dbReference>
<dbReference type="SUPFAM" id="SSF81383">
    <property type="entry name" value="F-box domain"/>
    <property type="match status" value="1"/>
</dbReference>
<organism evidence="2">
    <name type="scientific">Hemiselmis tepida</name>
    <dbReference type="NCBI Taxonomy" id="464990"/>
    <lineage>
        <taxon>Eukaryota</taxon>
        <taxon>Cryptophyceae</taxon>
        <taxon>Cryptomonadales</taxon>
        <taxon>Hemiselmidaceae</taxon>
        <taxon>Hemiselmis</taxon>
    </lineage>
</organism>
<evidence type="ECO:0000256" key="1">
    <source>
        <dbReference type="SAM" id="MobiDB-lite"/>
    </source>
</evidence>
<dbReference type="AlphaFoldDB" id="A0A7S0VRL7"/>
<accession>A0A7S0VRL7</accession>
<dbReference type="InterPro" id="IPR036047">
    <property type="entry name" value="F-box-like_dom_sf"/>
</dbReference>
<reference evidence="2" key="1">
    <citation type="submission" date="2021-01" db="EMBL/GenBank/DDBJ databases">
        <authorList>
            <person name="Corre E."/>
            <person name="Pelletier E."/>
            <person name="Niang G."/>
            <person name="Scheremetjew M."/>
            <person name="Finn R."/>
            <person name="Kale V."/>
            <person name="Holt S."/>
            <person name="Cochrane G."/>
            <person name="Meng A."/>
            <person name="Brown T."/>
            <person name="Cohen L."/>
        </authorList>
    </citation>
    <scope>NUCLEOTIDE SEQUENCE</scope>
    <source>
        <strain evidence="2">CCMP443</strain>
    </source>
</reference>
<evidence type="ECO:0000313" key="2">
    <source>
        <dbReference type="EMBL" id="CAD8794114.1"/>
    </source>
</evidence>
<evidence type="ECO:0008006" key="3">
    <source>
        <dbReference type="Google" id="ProtNLM"/>
    </source>
</evidence>
<proteinExistence type="predicted"/>
<dbReference type="EMBL" id="HBFN01013604">
    <property type="protein sequence ID" value="CAD8794114.1"/>
    <property type="molecule type" value="Transcribed_RNA"/>
</dbReference>
<protein>
    <recommendedName>
        <fullName evidence="3">F-box domain-containing protein</fullName>
    </recommendedName>
</protein>
<gene>
    <name evidence="2" type="ORF">HTEP1355_LOCUS7792</name>
</gene>
<sequence length="133" mass="15080">MPVVRPEAEEEDQEWEAAAGRQASRGVMHGDQLRHVVNFLSARGLAVLASVSRETRRLCEGEELWRVLLKNDFGCIFPSDGLSHRVTYSKAMTEWVLWRDGKPDYVEFRGNNETGVWSKISPGGKTVELLCQF</sequence>
<feature type="region of interest" description="Disordered" evidence="1">
    <location>
        <begin position="1"/>
        <end position="21"/>
    </location>
</feature>